<comment type="caution">
    <text evidence="8">The sequence shown here is derived from an EMBL/GenBank/DDBJ whole genome shotgun (WGS) entry which is preliminary data.</text>
</comment>
<evidence type="ECO:0000259" key="7">
    <source>
        <dbReference type="PROSITE" id="PS50158"/>
    </source>
</evidence>
<evidence type="ECO:0000256" key="4">
    <source>
        <dbReference type="PROSITE-ProRule" id="PRU00047"/>
    </source>
</evidence>
<feature type="transmembrane region" description="Helical" evidence="6">
    <location>
        <begin position="6"/>
        <end position="25"/>
    </location>
</feature>
<keyword evidence="4" id="KW-0863">Zinc-finger</keyword>
<reference evidence="8" key="2">
    <citation type="submission" date="2023-05" db="EMBL/GenBank/DDBJ databases">
        <authorList>
            <person name="Schelkunov M.I."/>
        </authorList>
    </citation>
    <scope>NUCLEOTIDE SEQUENCE</scope>
    <source>
        <strain evidence="8">Hsosn_3</strain>
        <tissue evidence="8">Leaf</tissue>
    </source>
</reference>
<feature type="transmembrane region" description="Helical" evidence="6">
    <location>
        <begin position="37"/>
        <end position="57"/>
    </location>
</feature>
<feature type="domain" description="CCHC-type" evidence="7">
    <location>
        <begin position="223"/>
        <end position="237"/>
    </location>
</feature>
<dbReference type="InterPro" id="IPR036875">
    <property type="entry name" value="Znf_CCHC_sf"/>
</dbReference>
<dbReference type="Proteomes" id="UP001237642">
    <property type="component" value="Unassembled WGS sequence"/>
</dbReference>
<feature type="compositionally biased region" description="Polar residues" evidence="5">
    <location>
        <begin position="186"/>
        <end position="209"/>
    </location>
</feature>
<dbReference type="EMBL" id="JAUIZM010000035">
    <property type="protein sequence ID" value="KAK1351451.1"/>
    <property type="molecule type" value="Genomic_DNA"/>
</dbReference>
<evidence type="ECO:0000256" key="2">
    <source>
        <dbReference type="ARBA" id="ARBA00022989"/>
    </source>
</evidence>
<protein>
    <recommendedName>
        <fullName evidence="7">CCHC-type domain-containing protein</fullName>
    </recommendedName>
</protein>
<dbReference type="GO" id="GO:0022857">
    <property type="term" value="F:transmembrane transporter activity"/>
    <property type="evidence" value="ECO:0007669"/>
    <property type="project" value="InterPro"/>
</dbReference>
<keyword evidence="4" id="KW-0862">Zinc</keyword>
<evidence type="ECO:0000256" key="3">
    <source>
        <dbReference type="ARBA" id="ARBA00023136"/>
    </source>
</evidence>
<keyword evidence="3 6" id="KW-0472">Membrane</keyword>
<gene>
    <name evidence="8" type="ORF">POM88_054343</name>
</gene>
<evidence type="ECO:0000313" key="9">
    <source>
        <dbReference type="Proteomes" id="UP001237642"/>
    </source>
</evidence>
<dbReference type="SUPFAM" id="SSF57756">
    <property type="entry name" value="Retrovirus zinc finger-like domains"/>
    <property type="match status" value="1"/>
</dbReference>
<reference evidence="8" key="1">
    <citation type="submission" date="2023-02" db="EMBL/GenBank/DDBJ databases">
        <title>Genome of toxic invasive species Heracleum sosnowskyi carries increased number of genes despite the absence of recent whole-genome duplications.</title>
        <authorList>
            <person name="Schelkunov M."/>
            <person name="Shtratnikova V."/>
            <person name="Makarenko M."/>
            <person name="Klepikova A."/>
            <person name="Omelchenko D."/>
            <person name="Novikova G."/>
            <person name="Obukhova E."/>
            <person name="Bogdanov V."/>
            <person name="Penin A."/>
            <person name="Logacheva M."/>
        </authorList>
    </citation>
    <scope>NUCLEOTIDE SEQUENCE</scope>
    <source>
        <strain evidence="8">Hsosn_3</strain>
        <tissue evidence="8">Leaf</tissue>
    </source>
</reference>
<evidence type="ECO:0000256" key="6">
    <source>
        <dbReference type="SAM" id="Phobius"/>
    </source>
</evidence>
<evidence type="ECO:0000256" key="1">
    <source>
        <dbReference type="ARBA" id="ARBA00022692"/>
    </source>
</evidence>
<dbReference type="SMART" id="SM00343">
    <property type="entry name" value="ZnF_C2HC"/>
    <property type="match status" value="1"/>
</dbReference>
<feature type="transmembrane region" description="Helical" evidence="6">
    <location>
        <begin position="63"/>
        <end position="82"/>
    </location>
</feature>
<dbReference type="Gene3D" id="4.10.60.10">
    <property type="entry name" value="Zinc finger, CCHC-type"/>
    <property type="match status" value="1"/>
</dbReference>
<feature type="transmembrane region" description="Helical" evidence="6">
    <location>
        <begin position="94"/>
        <end position="113"/>
    </location>
</feature>
<dbReference type="PROSITE" id="PS50158">
    <property type="entry name" value="ZF_CCHC"/>
    <property type="match status" value="1"/>
</dbReference>
<evidence type="ECO:0000256" key="5">
    <source>
        <dbReference type="SAM" id="MobiDB-lite"/>
    </source>
</evidence>
<dbReference type="GO" id="GO:0003676">
    <property type="term" value="F:nucleic acid binding"/>
    <property type="evidence" value="ECO:0007669"/>
    <property type="project" value="InterPro"/>
</dbReference>
<organism evidence="8 9">
    <name type="scientific">Heracleum sosnowskyi</name>
    <dbReference type="NCBI Taxonomy" id="360622"/>
    <lineage>
        <taxon>Eukaryota</taxon>
        <taxon>Viridiplantae</taxon>
        <taxon>Streptophyta</taxon>
        <taxon>Embryophyta</taxon>
        <taxon>Tracheophyta</taxon>
        <taxon>Spermatophyta</taxon>
        <taxon>Magnoliopsida</taxon>
        <taxon>eudicotyledons</taxon>
        <taxon>Gunneridae</taxon>
        <taxon>Pentapetalae</taxon>
        <taxon>asterids</taxon>
        <taxon>campanulids</taxon>
        <taxon>Apiales</taxon>
        <taxon>Apiaceae</taxon>
        <taxon>Apioideae</taxon>
        <taxon>apioid superclade</taxon>
        <taxon>Tordylieae</taxon>
        <taxon>Tordyliinae</taxon>
        <taxon>Heracleum</taxon>
    </lineage>
</organism>
<keyword evidence="2 6" id="KW-1133">Transmembrane helix</keyword>
<accession>A0AAD8LWB4</accession>
<feature type="region of interest" description="Disordered" evidence="5">
    <location>
        <begin position="184"/>
        <end position="215"/>
    </location>
</feature>
<keyword evidence="1 6" id="KW-0812">Transmembrane</keyword>
<dbReference type="Pfam" id="PF00098">
    <property type="entry name" value="zf-CCHC"/>
    <property type="match status" value="1"/>
</dbReference>
<keyword evidence="9" id="KW-1185">Reference proteome</keyword>
<name>A0AAD8LWB4_9APIA</name>
<evidence type="ECO:0000313" key="8">
    <source>
        <dbReference type="EMBL" id="KAK1351451.1"/>
    </source>
</evidence>
<dbReference type="GO" id="GO:0008270">
    <property type="term" value="F:zinc ion binding"/>
    <property type="evidence" value="ECO:0007669"/>
    <property type="project" value="UniProtKB-KW"/>
</dbReference>
<dbReference type="AlphaFoldDB" id="A0AAD8LWB4"/>
<feature type="transmembrane region" description="Helical" evidence="6">
    <location>
        <begin position="125"/>
        <end position="142"/>
    </location>
</feature>
<keyword evidence="4" id="KW-0479">Metal-binding</keyword>
<dbReference type="InterPro" id="IPR030184">
    <property type="entry name" value="WAT1-related"/>
</dbReference>
<dbReference type="PANTHER" id="PTHR31218">
    <property type="entry name" value="WAT1-RELATED PROTEIN"/>
    <property type="match status" value="1"/>
</dbReference>
<dbReference type="InterPro" id="IPR001878">
    <property type="entry name" value="Znf_CCHC"/>
</dbReference>
<proteinExistence type="predicted"/>
<sequence length="309" mass="34851">MVHNLGSFMYTGFLNQLLFLIGLGYTKPTYAASIQTAIPVFTFILAAIMGTETVNLLRSEGQLKVGGNCMCMAAYLAIQAWLLAKYPASISVTAYAYSFGVFYMIVTALFMTNHSTDWNLTQSEIFAVCYAVIIPTILRRFIAMELEKKHDSSDNNKPFKFAGVNFKRWQNKMFFYLHTKRRPMKPNQNQKNQGGSKPNLSNRFKNGPSSRPPMRQSIVKFDCYNCGKSGHLARNCRFPKRERNGNNSQANMIEEPLIAMITEINSVGGSEGWWIDSGASRHIERSGLFYPGDAAAIYYLHLEQSCETS</sequence>
<dbReference type="GO" id="GO:0016020">
    <property type="term" value="C:membrane"/>
    <property type="evidence" value="ECO:0007669"/>
    <property type="project" value="InterPro"/>
</dbReference>